<evidence type="ECO:0000256" key="1">
    <source>
        <dbReference type="ARBA" id="ARBA00004613"/>
    </source>
</evidence>
<dbReference type="GO" id="GO:0090090">
    <property type="term" value="P:negative regulation of canonical Wnt signaling pathway"/>
    <property type="evidence" value="ECO:0007669"/>
    <property type="project" value="TreeGrafter"/>
</dbReference>
<comment type="subcellular location">
    <subcellularLocation>
        <location evidence="1">Secreted</location>
    </subcellularLocation>
</comment>
<feature type="domain" description="Dickkopf N-terminal cysteine-rich" evidence="10">
    <location>
        <begin position="88"/>
        <end position="136"/>
    </location>
</feature>
<dbReference type="PANTHER" id="PTHR12113">
    <property type="entry name" value="DICKKOPF3-LIKE 3"/>
    <property type="match status" value="1"/>
</dbReference>
<dbReference type="GO" id="GO:0016055">
    <property type="term" value="P:Wnt signaling pathway"/>
    <property type="evidence" value="ECO:0007669"/>
    <property type="project" value="UniProtKB-KW"/>
</dbReference>
<dbReference type="InterPro" id="IPR039863">
    <property type="entry name" value="DKK1-4"/>
</dbReference>
<keyword evidence="3" id="KW-0217">Developmental protein</keyword>
<keyword evidence="6 9" id="KW-0732">Signal</keyword>
<dbReference type="OrthoDB" id="4321958at2759"/>
<keyword evidence="4" id="KW-0964">Secreted</keyword>
<dbReference type="GO" id="GO:0039706">
    <property type="term" value="F:co-receptor binding"/>
    <property type="evidence" value="ECO:0007669"/>
    <property type="project" value="TreeGrafter"/>
</dbReference>
<dbReference type="Proteomes" id="UP000789390">
    <property type="component" value="Unassembled WGS sequence"/>
</dbReference>
<feature type="compositionally biased region" description="Polar residues" evidence="8">
    <location>
        <begin position="67"/>
        <end position="79"/>
    </location>
</feature>
<dbReference type="Gene3D" id="2.10.80.10">
    <property type="entry name" value="Lipase, subunit A"/>
    <property type="match status" value="1"/>
</dbReference>
<evidence type="ECO:0000313" key="12">
    <source>
        <dbReference type="Proteomes" id="UP000789390"/>
    </source>
</evidence>
<evidence type="ECO:0000256" key="2">
    <source>
        <dbReference type="ARBA" id="ARBA00010842"/>
    </source>
</evidence>
<comment type="caution">
    <text evidence="11">The sequence shown here is derived from an EMBL/GenBank/DDBJ whole genome shotgun (WGS) entry which is preliminary data.</text>
</comment>
<dbReference type="InterPro" id="IPR006796">
    <property type="entry name" value="Dickkopf_N"/>
</dbReference>
<dbReference type="AlphaFoldDB" id="A0A8J2W5L4"/>
<keyword evidence="12" id="KW-1185">Reference proteome</keyword>
<name>A0A8J2W5L4_9CRUS</name>
<protein>
    <recommendedName>
        <fullName evidence="10">Dickkopf N-terminal cysteine-rich domain-containing protein</fullName>
    </recommendedName>
</protein>
<organism evidence="11 12">
    <name type="scientific">Daphnia galeata</name>
    <dbReference type="NCBI Taxonomy" id="27404"/>
    <lineage>
        <taxon>Eukaryota</taxon>
        <taxon>Metazoa</taxon>
        <taxon>Ecdysozoa</taxon>
        <taxon>Arthropoda</taxon>
        <taxon>Crustacea</taxon>
        <taxon>Branchiopoda</taxon>
        <taxon>Diplostraca</taxon>
        <taxon>Cladocera</taxon>
        <taxon>Anomopoda</taxon>
        <taxon>Daphniidae</taxon>
        <taxon>Daphnia</taxon>
    </lineage>
</organism>
<keyword evidence="5" id="KW-0879">Wnt signaling pathway</keyword>
<comment type="similarity">
    <text evidence="2">Belongs to the dickkopf family.</text>
</comment>
<feature type="signal peptide" evidence="9">
    <location>
        <begin position="1"/>
        <end position="20"/>
    </location>
</feature>
<evidence type="ECO:0000256" key="5">
    <source>
        <dbReference type="ARBA" id="ARBA00022687"/>
    </source>
</evidence>
<evidence type="ECO:0000256" key="8">
    <source>
        <dbReference type="SAM" id="MobiDB-lite"/>
    </source>
</evidence>
<feature type="region of interest" description="Disordered" evidence="8">
    <location>
        <begin position="37"/>
        <end position="85"/>
    </location>
</feature>
<dbReference type="Pfam" id="PF04706">
    <property type="entry name" value="Dickkopf_N"/>
    <property type="match status" value="1"/>
</dbReference>
<dbReference type="GO" id="GO:0048019">
    <property type="term" value="F:receptor antagonist activity"/>
    <property type="evidence" value="ECO:0007669"/>
    <property type="project" value="TreeGrafter"/>
</dbReference>
<dbReference type="GO" id="GO:0005615">
    <property type="term" value="C:extracellular space"/>
    <property type="evidence" value="ECO:0007669"/>
    <property type="project" value="TreeGrafter"/>
</dbReference>
<gene>
    <name evidence="11" type="ORF">DGAL_LOCUS9386</name>
</gene>
<evidence type="ECO:0000256" key="3">
    <source>
        <dbReference type="ARBA" id="ARBA00022473"/>
    </source>
</evidence>
<evidence type="ECO:0000256" key="7">
    <source>
        <dbReference type="ARBA" id="ARBA00023157"/>
    </source>
</evidence>
<sequence>MRKFLLTALVVMLAVETVHGLVWSLVLGNPVIDMKDESSNSGVDDVIDSSEDVSDIEHPRNTKLKTARNSSSLSIGSRPTRQHHGQDKCMEDRQCGKGRFCDLHYGVCRTEKSPGFACRRDRMCGKGLACMFGRCQAKIATGEEGSRCHGNSDCQAGLCCARRHGEAVCQRKLTLGQRCFVPDGGLEYSLNQLCPCDVGLVCRQQNPDQVSDSPSNQEDNSFDRSNSTHCVGLYPRLSVCSVADQSAAKVRNSTIYVLKDECAITNSVGPSLASF</sequence>
<evidence type="ECO:0000256" key="9">
    <source>
        <dbReference type="SAM" id="SignalP"/>
    </source>
</evidence>
<feature type="chain" id="PRO_5035185449" description="Dickkopf N-terminal cysteine-rich domain-containing protein" evidence="9">
    <location>
        <begin position="21"/>
        <end position="275"/>
    </location>
</feature>
<evidence type="ECO:0000259" key="10">
    <source>
        <dbReference type="Pfam" id="PF04706"/>
    </source>
</evidence>
<evidence type="ECO:0000256" key="6">
    <source>
        <dbReference type="ARBA" id="ARBA00022729"/>
    </source>
</evidence>
<reference evidence="11" key="1">
    <citation type="submission" date="2021-11" db="EMBL/GenBank/DDBJ databases">
        <authorList>
            <person name="Schell T."/>
        </authorList>
    </citation>
    <scope>NUCLEOTIDE SEQUENCE</scope>
    <source>
        <strain evidence="11">M5</strain>
    </source>
</reference>
<dbReference type="EMBL" id="CAKKLH010000223">
    <property type="protein sequence ID" value="CAH0106234.1"/>
    <property type="molecule type" value="Genomic_DNA"/>
</dbReference>
<accession>A0A8J2W5L4</accession>
<evidence type="ECO:0000313" key="11">
    <source>
        <dbReference type="EMBL" id="CAH0106234.1"/>
    </source>
</evidence>
<feature type="compositionally biased region" description="Acidic residues" evidence="8">
    <location>
        <begin position="45"/>
        <end position="54"/>
    </location>
</feature>
<keyword evidence="7" id="KW-1015">Disulfide bond</keyword>
<proteinExistence type="inferred from homology"/>
<dbReference type="PANTHER" id="PTHR12113:SF31">
    <property type="entry name" value="DICKKOPF N-TERMINAL CYSTEINE-RICH DOMAIN-CONTAINING PROTEIN"/>
    <property type="match status" value="1"/>
</dbReference>
<evidence type="ECO:0000256" key="4">
    <source>
        <dbReference type="ARBA" id="ARBA00022525"/>
    </source>
</evidence>